<dbReference type="AlphaFoldDB" id="A0AAD1S7C9"/>
<feature type="transmembrane region" description="Helical" evidence="6">
    <location>
        <begin position="279"/>
        <end position="305"/>
    </location>
</feature>
<evidence type="ECO:0000313" key="8">
    <source>
        <dbReference type="EMBL" id="CAH2293596.1"/>
    </source>
</evidence>
<evidence type="ECO:0000256" key="2">
    <source>
        <dbReference type="ARBA" id="ARBA00022692"/>
    </source>
</evidence>
<proteinExistence type="inferred from homology"/>
<evidence type="ECO:0000256" key="5">
    <source>
        <dbReference type="ARBA" id="ARBA00038227"/>
    </source>
</evidence>
<dbReference type="Proteomes" id="UP001295444">
    <property type="component" value="Chromosome 05"/>
</dbReference>
<feature type="transmembrane region" description="Helical" evidence="6">
    <location>
        <begin position="405"/>
        <end position="428"/>
    </location>
</feature>
<evidence type="ECO:0000256" key="4">
    <source>
        <dbReference type="ARBA" id="ARBA00023136"/>
    </source>
</evidence>
<reference evidence="8" key="1">
    <citation type="submission" date="2022-03" db="EMBL/GenBank/DDBJ databases">
        <authorList>
            <person name="Alioto T."/>
            <person name="Alioto T."/>
            <person name="Gomez Garrido J."/>
        </authorList>
    </citation>
    <scope>NUCLEOTIDE SEQUENCE</scope>
</reference>
<evidence type="ECO:0000256" key="1">
    <source>
        <dbReference type="ARBA" id="ARBA00004141"/>
    </source>
</evidence>
<organism evidence="8 9">
    <name type="scientific">Pelobates cultripes</name>
    <name type="common">Western spadefoot toad</name>
    <dbReference type="NCBI Taxonomy" id="61616"/>
    <lineage>
        <taxon>Eukaryota</taxon>
        <taxon>Metazoa</taxon>
        <taxon>Chordata</taxon>
        <taxon>Craniata</taxon>
        <taxon>Vertebrata</taxon>
        <taxon>Euteleostomi</taxon>
        <taxon>Amphibia</taxon>
        <taxon>Batrachia</taxon>
        <taxon>Anura</taxon>
        <taxon>Pelobatoidea</taxon>
        <taxon>Pelobatidae</taxon>
        <taxon>Pelobates</taxon>
    </lineage>
</organism>
<dbReference type="Pfam" id="PF07690">
    <property type="entry name" value="MFS_1"/>
    <property type="match status" value="1"/>
</dbReference>
<feature type="transmembrane region" description="Helical" evidence="6">
    <location>
        <begin position="440"/>
        <end position="459"/>
    </location>
</feature>
<comment type="subcellular location">
    <subcellularLocation>
        <location evidence="1">Membrane</location>
        <topology evidence="1">Multi-pass membrane protein</topology>
    </subcellularLocation>
</comment>
<evidence type="ECO:0000313" key="9">
    <source>
        <dbReference type="Proteomes" id="UP001295444"/>
    </source>
</evidence>
<feature type="transmembrane region" description="Helical" evidence="6">
    <location>
        <begin position="202"/>
        <end position="223"/>
    </location>
</feature>
<dbReference type="PANTHER" id="PTHR23507:SF3">
    <property type="entry name" value="THYMIC STROMAL COTRANSPORTER HOMOLOG"/>
    <property type="match status" value="1"/>
</dbReference>
<dbReference type="GO" id="GO:0022857">
    <property type="term" value="F:transmembrane transporter activity"/>
    <property type="evidence" value="ECO:0007669"/>
    <property type="project" value="InterPro"/>
</dbReference>
<feature type="transmembrane region" description="Helical" evidence="6">
    <location>
        <begin position="105"/>
        <end position="125"/>
    </location>
</feature>
<feature type="transmembrane region" description="Helical" evidence="6">
    <location>
        <begin position="346"/>
        <end position="366"/>
    </location>
</feature>
<dbReference type="EMBL" id="OW240916">
    <property type="protein sequence ID" value="CAH2293596.1"/>
    <property type="molecule type" value="Genomic_DNA"/>
</dbReference>
<sequence length="471" mass="51603">MWMWMRRRMSCFVLLPTIAIMRTWIDPIVAGAQVASSFYDTGLLLAVKNHYNHTIDASNSSSEDTLQKAISNFYIIHNLILGLAPLLSAYILARLSDKGNRKITICVPLAGYLISRLFLLFVILWDWPIEIMYGSAALNGLTGWFTAYWSGVMAWASRGSSESKRSLRLIIIELVYGLAGFIGSLASGHIFVHFQITRHNGVVLVSCSLALYLFCLLYSIFVLKPPHVEGIQNVNPIPSDRESKNKVAAPTENSRLLGTYSDGQAASILAINTTLPPKVLIALLFTGAIFYNVAVSGAVDVLPFYVIKEPLSWGPVFIGYGSAAGYLIFITSFLAVYILSGRVKDLVLTCIGIVSFCAGILIMAFVQKTYLYYIARAVMMFSLIPLPTIRSVLSKQVQGSSYGKIFVVLQFSLAISAVITSIAFNKIYQATLQLFSGSSFILSAVIAALSLIPIGIAAYKYPTRPNTDATT</sequence>
<name>A0AAD1S7C9_PELCU</name>
<feature type="transmembrane region" description="Helical" evidence="6">
    <location>
        <begin position="131"/>
        <end position="157"/>
    </location>
</feature>
<evidence type="ECO:0000256" key="3">
    <source>
        <dbReference type="ARBA" id="ARBA00022989"/>
    </source>
</evidence>
<keyword evidence="9" id="KW-1185">Reference proteome</keyword>
<keyword evidence="4 6" id="KW-0472">Membrane</keyword>
<keyword evidence="7" id="KW-0732">Signal</keyword>
<feature type="transmembrane region" description="Helical" evidence="6">
    <location>
        <begin position="73"/>
        <end position="93"/>
    </location>
</feature>
<keyword evidence="2 6" id="KW-0812">Transmembrane</keyword>
<dbReference type="Gene3D" id="1.20.1250.20">
    <property type="entry name" value="MFS general substrate transporter like domains"/>
    <property type="match status" value="1"/>
</dbReference>
<protein>
    <submittedName>
        <fullName evidence="8">Thymic stromal cotransporter homolog</fullName>
    </submittedName>
</protein>
<comment type="similarity">
    <text evidence="5">Belongs to the major facilitator superfamily. SLC46A family.</text>
</comment>
<gene>
    <name evidence="8" type="ORF">PECUL_23A014526</name>
</gene>
<dbReference type="InterPro" id="IPR011701">
    <property type="entry name" value="MFS"/>
</dbReference>
<feature type="transmembrane region" description="Helical" evidence="6">
    <location>
        <begin position="372"/>
        <end position="393"/>
    </location>
</feature>
<evidence type="ECO:0000256" key="6">
    <source>
        <dbReference type="SAM" id="Phobius"/>
    </source>
</evidence>
<dbReference type="SUPFAM" id="SSF103473">
    <property type="entry name" value="MFS general substrate transporter"/>
    <property type="match status" value="1"/>
</dbReference>
<accession>A0AAD1S7C9</accession>
<feature type="transmembrane region" description="Helical" evidence="6">
    <location>
        <begin position="169"/>
        <end position="196"/>
    </location>
</feature>
<dbReference type="PANTHER" id="PTHR23507">
    <property type="entry name" value="ZGC:174356"/>
    <property type="match status" value="1"/>
</dbReference>
<feature type="chain" id="PRO_5042124539" evidence="7">
    <location>
        <begin position="26"/>
        <end position="471"/>
    </location>
</feature>
<evidence type="ECO:0000256" key="7">
    <source>
        <dbReference type="SAM" id="SignalP"/>
    </source>
</evidence>
<keyword evidence="3 6" id="KW-1133">Transmembrane helix</keyword>
<feature type="signal peptide" evidence="7">
    <location>
        <begin position="1"/>
        <end position="25"/>
    </location>
</feature>
<dbReference type="InterPro" id="IPR036259">
    <property type="entry name" value="MFS_trans_sf"/>
</dbReference>
<feature type="transmembrane region" description="Helical" evidence="6">
    <location>
        <begin position="317"/>
        <end position="339"/>
    </location>
</feature>
<dbReference type="GO" id="GO:0016020">
    <property type="term" value="C:membrane"/>
    <property type="evidence" value="ECO:0007669"/>
    <property type="project" value="UniProtKB-SubCell"/>
</dbReference>